<keyword evidence="4 6" id="KW-0694">RNA-binding</keyword>
<organism evidence="8 9">
    <name type="scientific">Angomonas deanei</name>
    <dbReference type="NCBI Taxonomy" id="59799"/>
    <lineage>
        <taxon>Eukaryota</taxon>
        <taxon>Discoba</taxon>
        <taxon>Euglenozoa</taxon>
        <taxon>Kinetoplastea</taxon>
        <taxon>Metakinetoplastina</taxon>
        <taxon>Trypanosomatida</taxon>
        <taxon>Trypanosomatidae</taxon>
        <taxon>Strigomonadinae</taxon>
        <taxon>Angomonas</taxon>
    </lineage>
</organism>
<evidence type="ECO:0000313" key="8">
    <source>
        <dbReference type="EMBL" id="CAD2217626.1"/>
    </source>
</evidence>
<protein>
    <submittedName>
        <fullName evidence="8">Eukaryotic initiation factor 4E, putative</fullName>
    </submittedName>
</protein>
<dbReference type="GO" id="GO:0006417">
    <property type="term" value="P:regulation of translation"/>
    <property type="evidence" value="ECO:0007669"/>
    <property type="project" value="UniProtKB-KW"/>
</dbReference>
<evidence type="ECO:0000256" key="4">
    <source>
        <dbReference type="ARBA" id="ARBA00022884"/>
    </source>
</evidence>
<evidence type="ECO:0000256" key="5">
    <source>
        <dbReference type="ARBA" id="ARBA00022917"/>
    </source>
</evidence>
<dbReference type="PANTHER" id="PTHR11960">
    <property type="entry name" value="EUKARYOTIC TRANSLATION INITIATION FACTOR 4E RELATED"/>
    <property type="match status" value="1"/>
</dbReference>
<evidence type="ECO:0000256" key="3">
    <source>
        <dbReference type="ARBA" id="ARBA00022845"/>
    </source>
</evidence>
<reference evidence="8 9" key="1">
    <citation type="submission" date="2020-08" db="EMBL/GenBank/DDBJ databases">
        <authorList>
            <person name="Newling K."/>
            <person name="Davey J."/>
            <person name="Forrester S."/>
        </authorList>
    </citation>
    <scope>NUCLEOTIDE SEQUENCE [LARGE SCALE GENOMIC DNA]</scope>
    <source>
        <strain evidence="9">Crithidia deanei Carvalho (ATCC PRA-265)</strain>
    </source>
</reference>
<feature type="compositionally biased region" description="Polar residues" evidence="7">
    <location>
        <begin position="173"/>
        <end position="187"/>
    </location>
</feature>
<feature type="region of interest" description="Disordered" evidence="7">
    <location>
        <begin position="173"/>
        <end position="216"/>
    </location>
</feature>
<accession>A0A7G2CCS7</accession>
<dbReference type="InterPro" id="IPR023398">
    <property type="entry name" value="TIF_eIF4e-like"/>
</dbReference>
<dbReference type="Gene3D" id="3.30.760.10">
    <property type="entry name" value="RNA Cap, Translation Initiation Factor Eif4e"/>
    <property type="match status" value="1"/>
</dbReference>
<name>A0A7G2CCS7_9TRYP</name>
<keyword evidence="3" id="KW-0810">Translation regulation</keyword>
<evidence type="ECO:0000256" key="7">
    <source>
        <dbReference type="SAM" id="MobiDB-lite"/>
    </source>
</evidence>
<gene>
    <name evidence="8" type="ORF">ADEAN_000510500</name>
</gene>
<dbReference type="GO" id="GO:0003743">
    <property type="term" value="F:translation initiation factor activity"/>
    <property type="evidence" value="ECO:0007669"/>
    <property type="project" value="UniProtKB-KW"/>
</dbReference>
<dbReference type="PANTHER" id="PTHR11960:SF8">
    <property type="entry name" value="EUKARYOTIC TRANSLATION INITIATION FACTOR 4E1-RELATED"/>
    <property type="match status" value="1"/>
</dbReference>
<dbReference type="VEuPathDB" id="TriTrypDB:ADEAN_000510500"/>
<dbReference type="SUPFAM" id="SSF55418">
    <property type="entry name" value="eIF4e-like"/>
    <property type="match status" value="1"/>
</dbReference>
<keyword evidence="5 6" id="KW-0648">Protein biosynthesis</keyword>
<dbReference type="GO" id="GO:0016281">
    <property type="term" value="C:eukaryotic translation initiation factor 4F complex"/>
    <property type="evidence" value="ECO:0007669"/>
    <property type="project" value="TreeGrafter"/>
</dbReference>
<dbReference type="GO" id="GO:0000340">
    <property type="term" value="F:RNA 7-methylguanosine cap binding"/>
    <property type="evidence" value="ECO:0007669"/>
    <property type="project" value="TreeGrafter"/>
</dbReference>
<keyword evidence="9" id="KW-1185">Reference proteome</keyword>
<evidence type="ECO:0000256" key="1">
    <source>
        <dbReference type="ARBA" id="ARBA00009860"/>
    </source>
</evidence>
<proteinExistence type="inferred from homology"/>
<keyword evidence="2 6" id="KW-0396">Initiation factor</keyword>
<dbReference type="EMBL" id="LR877153">
    <property type="protein sequence ID" value="CAD2217626.1"/>
    <property type="molecule type" value="Genomic_DNA"/>
</dbReference>
<evidence type="ECO:0000256" key="2">
    <source>
        <dbReference type="ARBA" id="ARBA00022540"/>
    </source>
</evidence>
<dbReference type="AlphaFoldDB" id="A0A7G2CCS7"/>
<dbReference type="InterPro" id="IPR001040">
    <property type="entry name" value="TIF_eIF_4E"/>
</dbReference>
<dbReference type="OrthoDB" id="590761at2759"/>
<sequence length="366" mass="41446">MKCFPFTLFSRVKSKKKNEAAVRLDKTGPFLLSLFALNHFYYDTFIFLPIISKIESTSMADATVLHDDSTSLSDPDEPSFTLLWCTWELWCDIPKPGSNNENWLDQVRNVGLFDSVEGYWSLFNCTLLPSQLPPNSSYYLFRKHIAPMWEHEANRRGGKWLISFNANGVSVGNATHNNNHATPSKSVLKTPAAARHSPRPDSEDGRPEEEEEELQPVDATWQKMCLAAIGELYPCPEEEICGISVSRGKKGEWRVALWTRTAEDEETQLRIAQYLRDLLAQELTLEGASLEEADRPLFGFSRETESTECVTPEKQVVATPEKTALLHANNNNNSQITYVVHRDLMLAKKMVAEGTPSKPFQPRYKA</sequence>
<evidence type="ECO:0000256" key="6">
    <source>
        <dbReference type="RuleBase" id="RU004374"/>
    </source>
</evidence>
<comment type="similarity">
    <text evidence="1 6">Belongs to the eukaryotic initiation factor 4E family.</text>
</comment>
<evidence type="ECO:0000313" key="9">
    <source>
        <dbReference type="Proteomes" id="UP000515908"/>
    </source>
</evidence>
<dbReference type="Pfam" id="PF01652">
    <property type="entry name" value="IF4E"/>
    <property type="match status" value="2"/>
</dbReference>
<dbReference type="Proteomes" id="UP000515908">
    <property type="component" value="Chromosome 09"/>
</dbReference>
<feature type="compositionally biased region" description="Acidic residues" evidence="7">
    <location>
        <begin position="206"/>
        <end position="215"/>
    </location>
</feature>